<dbReference type="SMART" id="SM00507">
    <property type="entry name" value="HNHc"/>
    <property type="match status" value="1"/>
</dbReference>
<keyword evidence="3" id="KW-0378">Hydrolase</keyword>
<dbReference type="CDD" id="cd00085">
    <property type="entry name" value="HNHc"/>
    <property type="match status" value="1"/>
</dbReference>
<organism evidence="3 4">
    <name type="scientific">Glutamicibacter mishrai</name>
    <dbReference type="NCBI Taxonomy" id="1775880"/>
    <lineage>
        <taxon>Bacteria</taxon>
        <taxon>Bacillati</taxon>
        <taxon>Actinomycetota</taxon>
        <taxon>Actinomycetes</taxon>
        <taxon>Micrococcales</taxon>
        <taxon>Micrococcaceae</taxon>
        <taxon>Glutamicibacter</taxon>
    </lineage>
</organism>
<evidence type="ECO:0000259" key="2">
    <source>
        <dbReference type="SMART" id="SM00507"/>
    </source>
</evidence>
<feature type="compositionally biased region" description="Gly residues" evidence="1">
    <location>
        <begin position="299"/>
        <end position="310"/>
    </location>
</feature>
<dbReference type="Proteomes" id="UP000502331">
    <property type="component" value="Chromosome"/>
</dbReference>
<reference evidence="3 4" key="1">
    <citation type="submission" date="2018-09" db="EMBL/GenBank/DDBJ databases">
        <title>Glutamicibacter mishrai S5-52T (LMG 29155T = KCTC 39846T).</title>
        <authorList>
            <person name="Das S.K."/>
        </authorList>
    </citation>
    <scope>NUCLEOTIDE SEQUENCE [LARGE SCALE GENOMIC DNA]</scope>
    <source>
        <strain evidence="3 4">S5-52</strain>
    </source>
</reference>
<feature type="compositionally biased region" description="Polar residues" evidence="1">
    <location>
        <begin position="361"/>
        <end position="372"/>
    </location>
</feature>
<feature type="region of interest" description="Disordered" evidence="1">
    <location>
        <begin position="278"/>
        <end position="384"/>
    </location>
</feature>
<feature type="domain" description="HNH nuclease" evidence="2">
    <location>
        <begin position="479"/>
        <end position="531"/>
    </location>
</feature>
<evidence type="ECO:0000256" key="1">
    <source>
        <dbReference type="SAM" id="MobiDB-lite"/>
    </source>
</evidence>
<dbReference type="AlphaFoldDB" id="A0A6H0SPP5"/>
<dbReference type="RefSeq" id="WP_172512754.1">
    <property type="nucleotide sequence ID" value="NZ_CP032549.1"/>
</dbReference>
<dbReference type="EMBL" id="CP032549">
    <property type="protein sequence ID" value="QIV88399.1"/>
    <property type="molecule type" value="Genomic_DNA"/>
</dbReference>
<sequence>MSIHQLAAALGELQQAIARGVPRGTCAALLQVMAACVSLLVQLSRSLRTSEDPRVAAAHARLIETLFRYSLREQLHSAIHLESTAAHLLADDDLAAVGSGTTDFSQPATLHAGRVHYRSTNGFLASWLGLDFHEADRRVQDAHLLIARRAMDGSTIAPRFSALAQLFTDSPVLDPRSVARAARALDKFEPADTAFEGQPLQPTATHADGRTLEEHVVELFRDPDLTTAQSLVSDLISAERLARKTVKTPQPGFFRRASIGECDRYEVIVTGAQREEFRSFIGQSDNPRTEAGKSARGAQGSGIQGNGTPGGDPVADDLFSSNEPMPPWAQDAASEPPQADENSLSDAEGQDQGLVGEQLAADSQPSAGSEQVSGDAVPGDADLPVPQRRLNALIAALKNRGGRGSAKTATPKIAIHVQLDSLADLAAPEQLSSMSEHGIKLGPADTSALICQGEIYRVVFGPDGQPLDVGRSQRFFTEAMKRAIFARDRGCIVPGCTAPPEMLEYHHNDWWEHGGCTSVRNGSCLCRAHHHAVHAGLLKLVTVSGLAHIVLPKHLDPLQRPQRNRIHLAYS</sequence>
<protein>
    <submittedName>
        <fullName evidence="3">HNH endonuclease</fullName>
    </submittedName>
</protein>
<dbReference type="InterPro" id="IPR003615">
    <property type="entry name" value="HNH_nuc"/>
</dbReference>
<proteinExistence type="predicted"/>
<accession>A0A6H0SPP5</accession>
<keyword evidence="3" id="KW-0540">Nuclease</keyword>
<keyword evidence="3" id="KW-0255">Endonuclease</keyword>
<dbReference type="GO" id="GO:0004519">
    <property type="term" value="F:endonuclease activity"/>
    <property type="evidence" value="ECO:0007669"/>
    <property type="project" value="UniProtKB-KW"/>
</dbReference>
<keyword evidence="4" id="KW-1185">Reference proteome</keyword>
<evidence type="ECO:0000313" key="3">
    <source>
        <dbReference type="EMBL" id="QIV88399.1"/>
    </source>
</evidence>
<gene>
    <name evidence="3" type="ORF">D3791_15560</name>
</gene>
<evidence type="ECO:0000313" key="4">
    <source>
        <dbReference type="Proteomes" id="UP000502331"/>
    </source>
</evidence>
<name>A0A6H0SPP5_9MICC</name>